<evidence type="ECO:0000313" key="1">
    <source>
        <dbReference type="EMBL" id="KAE8759640.1"/>
    </source>
</evidence>
<comment type="caution">
    <text evidence="1">The sequence shown here is derived from an EMBL/GenBank/DDBJ whole genome shotgun (WGS) entry which is preliminary data.</text>
</comment>
<dbReference type="OrthoDB" id="9101662at2"/>
<accession>A0A6N6WJN2</accession>
<name>A0A6N6WJN2_9BURK</name>
<gene>
    <name evidence="1" type="ORF">FSO04_12095</name>
</gene>
<dbReference type="EMBL" id="VOSW01000019">
    <property type="protein sequence ID" value="KAE8759640.1"/>
    <property type="molecule type" value="Genomic_DNA"/>
</dbReference>
<protein>
    <submittedName>
        <fullName evidence="1">Uncharacterized protein</fullName>
    </submittedName>
</protein>
<dbReference type="AlphaFoldDB" id="A0A6N6WJN2"/>
<sequence length="171" mass="19705">MYAKKSKPHPKNTRVSKRSACERDSRQLRLFSGDVAEPTCEQTFALVMGGTEYRLKPAPKNPQAALLRVMKVLVQLRHERDSWLSHLQKTERPISLSLKNDTECFVRLWGTDQNDFVGVRNLNGTLHFHFPHSDLWVDIGLDWLVAEHCRCGHIDCDPAPFTRLPYPKANR</sequence>
<dbReference type="RefSeq" id="WP_154559910.1">
    <property type="nucleotide sequence ID" value="NZ_VOSW01000019.1"/>
</dbReference>
<reference evidence="1 2" key="1">
    <citation type="journal article" date="2020" name="Int. J. Syst. Evol. Microbiol.">
        <title>Paraburkholderia madseniana sp. nov., a phenolic acid-degrading bacterium isolated from acidic forest soil.</title>
        <authorList>
            <person name="Wilhelm R.C."/>
            <person name="Murphy S.J.L."/>
            <person name="Feriancek N.M."/>
            <person name="Karasz D.C."/>
            <person name="DeRito C.M."/>
            <person name="Newman J.D."/>
            <person name="Buckley D.H."/>
        </authorList>
    </citation>
    <scope>NUCLEOTIDE SEQUENCE [LARGE SCALE GENOMIC DNA]</scope>
    <source>
        <strain evidence="1 2">RP11</strain>
    </source>
</reference>
<evidence type="ECO:0000313" key="2">
    <source>
        <dbReference type="Proteomes" id="UP000463700"/>
    </source>
</evidence>
<organism evidence="1 2">
    <name type="scientific">Paraburkholderia madseniana</name>
    <dbReference type="NCBI Taxonomy" id="2599607"/>
    <lineage>
        <taxon>Bacteria</taxon>
        <taxon>Pseudomonadati</taxon>
        <taxon>Pseudomonadota</taxon>
        <taxon>Betaproteobacteria</taxon>
        <taxon>Burkholderiales</taxon>
        <taxon>Burkholderiaceae</taxon>
        <taxon>Paraburkholderia</taxon>
    </lineage>
</organism>
<proteinExistence type="predicted"/>
<dbReference type="Proteomes" id="UP000463700">
    <property type="component" value="Unassembled WGS sequence"/>
</dbReference>